<dbReference type="InterPro" id="IPR025662">
    <property type="entry name" value="Sigma_54_int_dom_ATP-bd_1"/>
</dbReference>
<gene>
    <name evidence="3" type="ORF">BGZ80_011667</name>
</gene>
<evidence type="ECO:0000313" key="3">
    <source>
        <dbReference type="EMBL" id="KAG0012546.1"/>
    </source>
</evidence>
<feature type="non-terminal residue" evidence="3">
    <location>
        <position position="717"/>
    </location>
</feature>
<organism evidence="3 4">
    <name type="scientific">Entomortierella chlamydospora</name>
    <dbReference type="NCBI Taxonomy" id="101097"/>
    <lineage>
        <taxon>Eukaryota</taxon>
        <taxon>Fungi</taxon>
        <taxon>Fungi incertae sedis</taxon>
        <taxon>Mucoromycota</taxon>
        <taxon>Mortierellomycotina</taxon>
        <taxon>Mortierellomycetes</taxon>
        <taxon>Mortierellales</taxon>
        <taxon>Mortierellaceae</taxon>
        <taxon>Entomortierella</taxon>
    </lineage>
</organism>
<evidence type="ECO:0000259" key="1">
    <source>
        <dbReference type="Pfam" id="PF05729"/>
    </source>
</evidence>
<keyword evidence="4" id="KW-1185">Reference proteome</keyword>
<dbReference type="Pfam" id="PF05729">
    <property type="entry name" value="NACHT"/>
    <property type="match status" value="1"/>
</dbReference>
<dbReference type="Gene3D" id="3.40.50.300">
    <property type="entry name" value="P-loop containing nucleotide triphosphate hydrolases"/>
    <property type="match status" value="1"/>
</dbReference>
<dbReference type="Pfam" id="PF23948">
    <property type="entry name" value="ARM_5"/>
    <property type="match status" value="1"/>
</dbReference>
<dbReference type="SUPFAM" id="SSF48371">
    <property type="entry name" value="ARM repeat"/>
    <property type="match status" value="1"/>
</dbReference>
<protein>
    <recommendedName>
        <fullName evidence="5">NACHT domain-containing protein</fullName>
    </recommendedName>
</protein>
<feature type="domain" description="NACHT" evidence="1">
    <location>
        <begin position="628"/>
        <end position="714"/>
    </location>
</feature>
<evidence type="ECO:0000259" key="2">
    <source>
        <dbReference type="Pfam" id="PF23948"/>
    </source>
</evidence>
<dbReference type="InterPro" id="IPR027417">
    <property type="entry name" value="P-loop_NTPase"/>
</dbReference>
<name>A0A9P6SYZ1_9FUNG</name>
<dbReference type="InterPro" id="IPR007111">
    <property type="entry name" value="NACHT_NTPase"/>
</dbReference>
<sequence>MHGLFSSLTNTLSAEETLGLVNVYLTSARNVKEKAIALALCDNAEASLLPIKKLLKKAQTPLSTIDQALRDGVGKAYFDCGRLLEKLGQNERSQANYKAAKKLGHDQDVERLAISSQHERLKDTLQLAYCLSLLQPSSSSDDTTSMFDDTFTQKERQWIQITAADENELARLNTLATEMTRNFIKDELKDAAIVSEIVSFASVLNQQNFKLLLEKFLQGIGNSLLEKRYLLEGLAQMMQRATRGYLEKDDLVKILQLLNTRLNDIHLESNEPIYQLTRTVSHVLDAMVDSDVKHLKRELLHEPLSAHLKSSQESSDPYLVYQTAYAFQALQYVPDDETFLQAALRRTGKVAKGVSGIVSAMKSLDLCRLFESLQNIQQGLTGTLEFVGLMKDAYTQVASLAESGKAFLACLQEGFSFDRKSAWYPALRAADTLLQNGQLVEFKELACQVACRRDPAFQWGLCERLGQLATNADPYTRQGAVAFLGELYKNDVAWGQHVSIKQWILKILIHLSDSSVGTTTPDPDSAAQTLLQALANEGDESKRDLYKRCLQESEKCGSPYPMKAILPLPGSPSLLNRVQNKPDVEADLRRMKQQRLKERAKPSLQAPEEALLDLTQKVDEFLHSDKKVLLLLGDSGSGKSTFGRELECKWWRAYTKKTDRIPLHINLPAIDKPEQDMIAKQLRKGGFTEPQIVELKEHREFILICDGYDESQQTHNL</sequence>
<dbReference type="Proteomes" id="UP000703661">
    <property type="component" value="Unassembled WGS sequence"/>
</dbReference>
<evidence type="ECO:0008006" key="5">
    <source>
        <dbReference type="Google" id="ProtNLM"/>
    </source>
</evidence>
<comment type="caution">
    <text evidence="3">The sequence shown here is derived from an EMBL/GenBank/DDBJ whole genome shotgun (WGS) entry which is preliminary data.</text>
</comment>
<dbReference type="PROSITE" id="PS00675">
    <property type="entry name" value="SIGMA54_INTERACT_1"/>
    <property type="match status" value="1"/>
</dbReference>
<accession>A0A9P6SYZ1</accession>
<dbReference type="AlphaFoldDB" id="A0A9P6SYZ1"/>
<feature type="domain" description="Arm-like repeat" evidence="2">
    <location>
        <begin position="159"/>
        <end position="537"/>
    </location>
</feature>
<reference evidence="3" key="1">
    <citation type="journal article" date="2020" name="Fungal Divers.">
        <title>Resolving the Mortierellaceae phylogeny through synthesis of multi-gene phylogenetics and phylogenomics.</title>
        <authorList>
            <person name="Vandepol N."/>
            <person name="Liber J."/>
            <person name="Desiro A."/>
            <person name="Na H."/>
            <person name="Kennedy M."/>
            <person name="Barry K."/>
            <person name="Grigoriev I.V."/>
            <person name="Miller A.N."/>
            <person name="O'Donnell K."/>
            <person name="Stajich J.E."/>
            <person name="Bonito G."/>
        </authorList>
    </citation>
    <scope>NUCLEOTIDE SEQUENCE</scope>
    <source>
        <strain evidence="3">NRRL 2769</strain>
    </source>
</reference>
<dbReference type="InterPro" id="IPR016024">
    <property type="entry name" value="ARM-type_fold"/>
</dbReference>
<dbReference type="InterPro" id="IPR056251">
    <property type="entry name" value="Arm_rpt_dom"/>
</dbReference>
<proteinExistence type="predicted"/>
<evidence type="ECO:0000313" key="4">
    <source>
        <dbReference type="Proteomes" id="UP000703661"/>
    </source>
</evidence>
<dbReference type="EMBL" id="JAAAID010000968">
    <property type="protein sequence ID" value="KAG0012546.1"/>
    <property type="molecule type" value="Genomic_DNA"/>
</dbReference>